<evidence type="ECO:0000313" key="5">
    <source>
        <dbReference type="Proteomes" id="UP000029096"/>
    </source>
</evidence>
<accession>A0A086ZHF2</accession>
<reference evidence="4 5" key="1">
    <citation type="submission" date="2014-03" db="EMBL/GenBank/DDBJ databases">
        <title>Genomics of Bifidobacteria.</title>
        <authorList>
            <person name="Ventura M."/>
            <person name="Milani C."/>
            <person name="Lugli G.A."/>
        </authorList>
    </citation>
    <scope>NUCLEOTIDE SEQUENCE [LARGE SCALE GENOMIC DNA]</scope>
    <source>
        <strain evidence="4 5">DSM 22767</strain>
    </source>
</reference>
<dbReference type="Pfam" id="PF01637">
    <property type="entry name" value="ATPase_2"/>
    <property type="match status" value="1"/>
</dbReference>
<feature type="domain" description="DUF234" evidence="2">
    <location>
        <begin position="318"/>
        <end position="423"/>
    </location>
</feature>
<dbReference type="Pfam" id="PF03008">
    <property type="entry name" value="DUF234"/>
    <property type="match status" value="1"/>
</dbReference>
<dbReference type="InterPro" id="IPR011579">
    <property type="entry name" value="ATPase_dom"/>
</dbReference>
<dbReference type="Proteomes" id="UP000029096">
    <property type="component" value="Unassembled WGS sequence"/>
</dbReference>
<dbReference type="InterPro" id="IPR005471">
    <property type="entry name" value="Tscrpt_reg_IclR_N"/>
</dbReference>
<dbReference type="AlphaFoldDB" id="A0A086ZHF2"/>
<dbReference type="PANTHER" id="PTHR34704">
    <property type="entry name" value="ATPASE"/>
    <property type="match status" value="1"/>
</dbReference>
<dbReference type="PANTHER" id="PTHR34704:SF1">
    <property type="entry name" value="ATPASE"/>
    <property type="match status" value="1"/>
</dbReference>
<dbReference type="EMBL" id="JGYP01000002">
    <property type="protein sequence ID" value="KFI45952.1"/>
    <property type="molecule type" value="Genomic_DNA"/>
</dbReference>
<gene>
    <name evidence="4" type="ORF">BBOH_0759</name>
</gene>
<evidence type="ECO:0000259" key="2">
    <source>
        <dbReference type="Pfam" id="PF03008"/>
    </source>
</evidence>
<dbReference type="Gene3D" id="1.10.10.10">
    <property type="entry name" value="Winged helix-like DNA-binding domain superfamily/Winged helix DNA-binding domain"/>
    <property type="match status" value="1"/>
</dbReference>
<evidence type="ECO:0000313" key="4">
    <source>
        <dbReference type="EMBL" id="KFI45952.1"/>
    </source>
</evidence>
<organism evidence="4 5">
    <name type="scientific">Bifidobacterium bohemicum DSM 22767</name>
    <dbReference type="NCBI Taxonomy" id="1437606"/>
    <lineage>
        <taxon>Bacteria</taxon>
        <taxon>Bacillati</taxon>
        <taxon>Actinomycetota</taxon>
        <taxon>Actinomycetes</taxon>
        <taxon>Bifidobacteriales</taxon>
        <taxon>Bifidobacteriaceae</taxon>
        <taxon>Bifidobacterium</taxon>
    </lineage>
</organism>
<keyword evidence="5" id="KW-1185">Reference proteome</keyword>
<evidence type="ECO:0000259" key="3">
    <source>
        <dbReference type="Pfam" id="PF09339"/>
    </source>
</evidence>
<dbReference type="InterPro" id="IPR036388">
    <property type="entry name" value="WH-like_DNA-bd_sf"/>
</dbReference>
<dbReference type="GO" id="GO:0006355">
    <property type="term" value="P:regulation of DNA-templated transcription"/>
    <property type="evidence" value="ECO:0007669"/>
    <property type="project" value="InterPro"/>
</dbReference>
<dbReference type="SUPFAM" id="SSF46785">
    <property type="entry name" value="Winged helix' DNA-binding domain"/>
    <property type="match status" value="1"/>
</dbReference>
<comment type="caution">
    <text evidence="4">The sequence shown here is derived from an EMBL/GenBank/DDBJ whole genome shotgun (WGS) entry which is preliminary data.</text>
</comment>
<dbReference type="InterPro" id="IPR036390">
    <property type="entry name" value="WH_DNA-bd_sf"/>
</dbReference>
<feature type="domain" description="HTH iclR-type" evidence="3">
    <location>
        <begin position="252"/>
        <end position="292"/>
    </location>
</feature>
<dbReference type="GO" id="GO:0005524">
    <property type="term" value="F:ATP binding"/>
    <property type="evidence" value="ECO:0007669"/>
    <property type="project" value="InterPro"/>
</dbReference>
<sequence>MFIGRKQELQALEALYARHDYEMVVLYGRRRVGKTALIDEFVRGKPVVYISALQQSSKLNLELFSHEVYRCFGIPEGTPGFPDWRSALDYLVDRAKEAKSGERKPFVFVFDEFPYAAEANRALPSLLQVAIDHGFKNTPVMIILSGSNQGFMESEVLGSKSPLFGRRTAQIRLQPLDYYDAAGFLGDAGSEERVDYYATFGGTPYYLERIDPKKSYRENVVDLIYSKLGMLGEEPMMLLREETRDPAIYYSVLQAIAAGSNTPKLIAEHAGLETSAISNYLKTLMDLGLVERMVPFGENVLTSRKSRYAIGDPFFAYWFRFVARKLAVIESGGGPGLAKSSAFGEVFETYVGGRFENICRQWLVRQNVAGDLPFPATGFGKWWGNDPQAREQTDIDVVVANDEEQRILLGECKWRNSFNEVEAIDKLQARAGLVKGFPIGKTEFLLFSKNRVSKGTLECYRDDRRMRFVATDDLYR</sequence>
<proteinExistence type="predicted"/>
<dbReference type="GO" id="GO:0003677">
    <property type="term" value="F:DNA binding"/>
    <property type="evidence" value="ECO:0007669"/>
    <property type="project" value="InterPro"/>
</dbReference>
<evidence type="ECO:0000259" key="1">
    <source>
        <dbReference type="Pfam" id="PF01637"/>
    </source>
</evidence>
<dbReference type="InterPro" id="IPR027417">
    <property type="entry name" value="P-loop_NTPase"/>
</dbReference>
<dbReference type="Gene3D" id="3.40.50.300">
    <property type="entry name" value="P-loop containing nucleotide triphosphate hydrolases"/>
    <property type="match status" value="1"/>
</dbReference>
<dbReference type="OrthoDB" id="9813134at2"/>
<dbReference type="STRING" id="1437606.BBOH_0759"/>
<dbReference type="SUPFAM" id="SSF52540">
    <property type="entry name" value="P-loop containing nucleoside triphosphate hydrolases"/>
    <property type="match status" value="1"/>
</dbReference>
<dbReference type="InterPro" id="IPR004256">
    <property type="entry name" value="DUF234"/>
</dbReference>
<name>A0A086ZHF2_9BIFI</name>
<dbReference type="Pfam" id="PF09339">
    <property type="entry name" value="HTH_IclR"/>
    <property type="match status" value="1"/>
</dbReference>
<feature type="domain" description="ATPase" evidence="1">
    <location>
        <begin position="2"/>
        <end position="209"/>
    </location>
</feature>
<protein>
    <submittedName>
        <fullName evidence="4">ATPase</fullName>
    </submittedName>
</protein>
<dbReference type="RefSeq" id="WP_033522148.1">
    <property type="nucleotide sequence ID" value="NZ_JDUS01000018.1"/>
</dbReference>
<dbReference type="eggNOG" id="COG1672">
    <property type="taxonomic scope" value="Bacteria"/>
</dbReference>